<dbReference type="STRING" id="1263082.A0A068S8T5"/>
<dbReference type="AlphaFoldDB" id="A0A068S8T5"/>
<dbReference type="Gene3D" id="3.30.200.110">
    <property type="entry name" value="Inositol-pentakisphosphate 2-kinase, N-lobe"/>
    <property type="match status" value="1"/>
</dbReference>
<proteinExistence type="predicted"/>
<keyword evidence="5 8" id="KW-0547">Nucleotide-binding</keyword>
<gene>
    <name evidence="9" type="ORF">LCOR_09559.1</name>
</gene>
<keyword evidence="6 8" id="KW-0418">Kinase</keyword>
<dbReference type="EC" id="2.7.1.158" evidence="2 8"/>
<dbReference type="GO" id="GO:0032958">
    <property type="term" value="P:inositol phosphate biosynthetic process"/>
    <property type="evidence" value="ECO:0007669"/>
    <property type="project" value="TreeGrafter"/>
</dbReference>
<dbReference type="Proteomes" id="UP000027586">
    <property type="component" value="Unassembled WGS sequence"/>
</dbReference>
<evidence type="ECO:0000256" key="7">
    <source>
        <dbReference type="ARBA" id="ARBA00022840"/>
    </source>
</evidence>
<comment type="domain">
    <text evidence="8">The EXKPK motif is conserved in inositol-pentakisphosphate 2-kinases of both family 1 and 2.</text>
</comment>
<keyword evidence="10" id="KW-1185">Reference proteome</keyword>
<reference evidence="9" key="1">
    <citation type="submission" date="2013-08" db="EMBL/GenBank/DDBJ databases">
        <title>Gene expansion shapes genome architecture in the human pathogen Lichtheimia corymbifera: an evolutionary genomics analysis in the ancient terrestrial Mucorales (Mucoromycotina).</title>
        <authorList>
            <person name="Schwartze V.U."/>
            <person name="Winter S."/>
            <person name="Shelest E."/>
            <person name="Marcet-Houben M."/>
            <person name="Horn F."/>
            <person name="Wehner S."/>
            <person name="Hoffmann K."/>
            <person name="Riege K."/>
            <person name="Sammeth M."/>
            <person name="Nowrousian M."/>
            <person name="Valiante V."/>
            <person name="Linde J."/>
            <person name="Jacobsen I.D."/>
            <person name="Marz M."/>
            <person name="Brakhage A.A."/>
            <person name="Gabaldon T."/>
            <person name="Bocker S."/>
            <person name="Voigt K."/>
        </authorList>
    </citation>
    <scope>NUCLEOTIDE SEQUENCE [LARGE SCALE GENOMIC DNA]</scope>
    <source>
        <strain evidence="9">FSU 9682</strain>
    </source>
</reference>
<evidence type="ECO:0000256" key="5">
    <source>
        <dbReference type="ARBA" id="ARBA00022741"/>
    </source>
</evidence>
<evidence type="ECO:0000256" key="8">
    <source>
        <dbReference type="RuleBase" id="RU364126"/>
    </source>
</evidence>
<dbReference type="GO" id="GO:0035299">
    <property type="term" value="F:inositol-1,3,4,5,6-pentakisphosphate 2-kinase activity"/>
    <property type="evidence" value="ECO:0007669"/>
    <property type="project" value="UniProtKB-EC"/>
</dbReference>
<dbReference type="OrthoDB" id="272370at2759"/>
<evidence type="ECO:0000313" key="10">
    <source>
        <dbReference type="Proteomes" id="UP000027586"/>
    </source>
</evidence>
<dbReference type="EMBL" id="CBTN010000059">
    <property type="protein sequence ID" value="CDH58709.1"/>
    <property type="molecule type" value="Genomic_DNA"/>
</dbReference>
<dbReference type="VEuPathDB" id="FungiDB:LCOR_09559.1"/>
<evidence type="ECO:0000256" key="4">
    <source>
        <dbReference type="ARBA" id="ARBA00022679"/>
    </source>
</evidence>
<accession>A0A068S8T5</accession>
<dbReference type="GO" id="GO:0005634">
    <property type="term" value="C:nucleus"/>
    <property type="evidence" value="ECO:0007669"/>
    <property type="project" value="TreeGrafter"/>
</dbReference>
<dbReference type="PANTHER" id="PTHR14456">
    <property type="entry name" value="INOSITOL POLYPHOSPHATE KINASE 1"/>
    <property type="match status" value="1"/>
</dbReference>
<organism evidence="9 10">
    <name type="scientific">Lichtheimia corymbifera JMRC:FSU:9682</name>
    <dbReference type="NCBI Taxonomy" id="1263082"/>
    <lineage>
        <taxon>Eukaryota</taxon>
        <taxon>Fungi</taxon>
        <taxon>Fungi incertae sedis</taxon>
        <taxon>Mucoromycota</taxon>
        <taxon>Mucoromycotina</taxon>
        <taxon>Mucoromycetes</taxon>
        <taxon>Mucorales</taxon>
        <taxon>Lichtheimiaceae</taxon>
        <taxon>Lichtheimia</taxon>
    </lineage>
</organism>
<evidence type="ECO:0000256" key="1">
    <source>
        <dbReference type="ARBA" id="ARBA00001774"/>
    </source>
</evidence>
<dbReference type="InterPro" id="IPR043001">
    <property type="entry name" value="IP5_2-K_N_lobe"/>
</dbReference>
<dbReference type="GO" id="GO:0005524">
    <property type="term" value="F:ATP binding"/>
    <property type="evidence" value="ECO:0007669"/>
    <property type="project" value="UniProtKB-KW"/>
</dbReference>
<evidence type="ECO:0000256" key="2">
    <source>
        <dbReference type="ARBA" id="ARBA00012023"/>
    </source>
</evidence>
<evidence type="ECO:0000256" key="3">
    <source>
        <dbReference type="ARBA" id="ARBA00014846"/>
    </source>
</evidence>
<dbReference type="InterPro" id="IPR009286">
    <property type="entry name" value="Ins_P5_2-kin"/>
</dbReference>
<comment type="caution">
    <text evidence="9">The sequence shown here is derived from an EMBL/GenBank/DDBJ whole genome shotgun (WGS) entry which is preliminary data.</text>
</comment>
<dbReference type="PANTHER" id="PTHR14456:SF2">
    <property type="entry name" value="INOSITOL-PENTAKISPHOSPHATE 2-KINASE"/>
    <property type="match status" value="1"/>
</dbReference>
<keyword evidence="4 8" id="KW-0808">Transferase</keyword>
<dbReference type="Pfam" id="PF06090">
    <property type="entry name" value="Ins_P5_2-kin"/>
    <property type="match status" value="1"/>
</dbReference>
<protein>
    <recommendedName>
        <fullName evidence="3 8">Inositol-pentakisphosphate 2-kinase</fullName>
        <ecNumber evidence="2 8">2.7.1.158</ecNumber>
    </recommendedName>
</protein>
<evidence type="ECO:0000313" key="9">
    <source>
        <dbReference type="EMBL" id="CDH58709.1"/>
    </source>
</evidence>
<sequence>MDIDLSQVEHWIYGAEGNETIVLRYIGDNSRFNGYVLRLKKQSPSPKDQGPSPQFSLNFSNQVITPLIGPEYMVPLSIVGVSKDFLQAISSKIEMHRPERRRSRRLDSTQRWGFLAPDLTYQYPWAVELKPKWGFKPASYKIHPKHRHIKKRTCRFCMHSCLKHGRTDLEYCPLDLYSRNPTRVQRALKALRREKHLHKNYQTHGGYQHELQDDSATPWLDELLQMVLCHDPILTRLHRLQRRLDHMDIEHIWNVYTSVYDGKPLPGVFDIDTWKRVVERFKARSSSSSSSQNTEHDNDYQQHLFEFVLSMIFKDCSIFISIAEVQNTNTCNTHPTLRHPQFIRLSNGNMYEYKINLVDVDLKMMAKIPYWYELDQRIVSHTISMDYVKHCEEVVWESEDER</sequence>
<evidence type="ECO:0000256" key="6">
    <source>
        <dbReference type="ARBA" id="ARBA00022777"/>
    </source>
</evidence>
<keyword evidence="7 8" id="KW-0067">ATP-binding</keyword>
<name>A0A068S8T5_9FUNG</name>
<comment type="catalytic activity">
    <reaction evidence="1 8">
        <text>1D-myo-inositol 1,3,4,5,6-pentakisphosphate + ATP = 1D-myo-inositol hexakisphosphate + ADP + H(+)</text>
        <dbReference type="Rhea" id="RHEA:20313"/>
        <dbReference type="ChEBI" id="CHEBI:15378"/>
        <dbReference type="ChEBI" id="CHEBI:30616"/>
        <dbReference type="ChEBI" id="CHEBI:57733"/>
        <dbReference type="ChEBI" id="CHEBI:58130"/>
        <dbReference type="ChEBI" id="CHEBI:456216"/>
        <dbReference type="EC" id="2.7.1.158"/>
    </reaction>
</comment>
<comment type="function">
    <text evidence="8">Phosphorylates Ins(1,3,4,5,6)P5 at position 2 to form Ins(1,2,3,4,5,6)P6 (InsP6 or phytate).</text>
</comment>